<dbReference type="Pfam" id="PF13181">
    <property type="entry name" value="TPR_8"/>
    <property type="match status" value="1"/>
</dbReference>
<dbReference type="RefSeq" id="WP_017741693.1">
    <property type="nucleotide sequence ID" value="NZ_KQ976354.1"/>
</dbReference>
<sequence length="508" mass="58748">MKLGILSVLFLVLTLVVLNSYYGLISLVLNHYNGQIVSGFLVLIIIIIFFGLYYGLIMGLMKGLVYGFLRSDSDIENKTAPNQGIRQSIINSVLVILVCYLSFILMLLILQLLSFFRIKLTLLVLQNTSNQNNNLEKYLISGWQPILFGGIYFATLLGIRISGISAIKHFVVRIILWSNGCAPWNYAKFLNYCTNRLFLQRVGGSYRFMHDLLRQHFANSYAQNEKRYEEALTSFDKAIQLNSKPAWAWGRQGRSLLKLKRYEEALVSFDKAIQLNSKNAWAWGHQGWLLLELERYEEALVSFDKAIQLDSKDAWAWYQQGWLLLKLERYEEALISFDKAIQLDSKDAWAWGKQGRSLLKLERYEEALVSFDKAIQLDSKDAWAWGQQGRLLLELERYEEALVSFDKAIQLDSKDAWAWGQQGLVLHKLERYEEALISFDKAIKLDSKNDLALYNLSCSYAIQGNIELTIDNLQRAIELNTNWKESAKTDYDFANIREHELFKKLVDK</sequence>
<dbReference type="PROSITE" id="PS50005">
    <property type="entry name" value="TPR"/>
    <property type="match status" value="6"/>
</dbReference>
<feature type="transmembrane region" description="Helical" evidence="4">
    <location>
        <begin position="93"/>
        <end position="118"/>
    </location>
</feature>
<evidence type="ECO:0000256" key="1">
    <source>
        <dbReference type="ARBA" id="ARBA00022737"/>
    </source>
</evidence>
<dbReference type="SMART" id="SM00028">
    <property type="entry name" value="TPR"/>
    <property type="match status" value="8"/>
</dbReference>
<evidence type="ECO:0000256" key="4">
    <source>
        <dbReference type="SAM" id="Phobius"/>
    </source>
</evidence>
<keyword evidence="4" id="KW-0812">Transmembrane</keyword>
<keyword evidence="2 3" id="KW-0802">TPR repeat</keyword>
<dbReference type="PANTHER" id="PTHR44943:SF4">
    <property type="entry name" value="TPR REPEAT-CONTAINING PROTEIN MJ0798"/>
    <property type="match status" value="1"/>
</dbReference>
<feature type="repeat" description="TPR" evidence="3">
    <location>
        <begin position="246"/>
        <end position="279"/>
    </location>
</feature>
<accession>A0A139XCB5</accession>
<feature type="repeat" description="TPR" evidence="3">
    <location>
        <begin position="348"/>
        <end position="381"/>
    </location>
</feature>
<dbReference type="Proteomes" id="UP000076925">
    <property type="component" value="Unassembled WGS sequence"/>
</dbReference>
<dbReference type="EMBL" id="ANNX02000020">
    <property type="protein sequence ID" value="KYC42337.1"/>
    <property type="molecule type" value="Genomic_DNA"/>
</dbReference>
<keyword evidence="1" id="KW-0677">Repeat</keyword>
<feature type="repeat" description="TPR" evidence="3">
    <location>
        <begin position="416"/>
        <end position="449"/>
    </location>
</feature>
<proteinExistence type="predicted"/>
<keyword evidence="4" id="KW-1133">Transmembrane helix</keyword>
<evidence type="ECO:0000256" key="3">
    <source>
        <dbReference type="PROSITE-ProRule" id="PRU00339"/>
    </source>
</evidence>
<keyword evidence="6" id="KW-1185">Reference proteome</keyword>
<comment type="caution">
    <text evidence="5">The sequence shown here is derived from an EMBL/GenBank/DDBJ whole genome shotgun (WGS) entry which is preliminary data.</text>
</comment>
<dbReference type="SUPFAM" id="SSF48452">
    <property type="entry name" value="TPR-like"/>
    <property type="match status" value="1"/>
</dbReference>
<dbReference type="Pfam" id="PF00515">
    <property type="entry name" value="TPR_1"/>
    <property type="match status" value="4"/>
</dbReference>
<dbReference type="OrthoDB" id="5477554at2"/>
<name>A0A139XCB5_9CYAN</name>
<feature type="repeat" description="TPR" evidence="3">
    <location>
        <begin position="280"/>
        <end position="313"/>
    </location>
</feature>
<organism evidence="5 6">
    <name type="scientific">Scytonema hofmannii PCC 7110</name>
    <dbReference type="NCBI Taxonomy" id="128403"/>
    <lineage>
        <taxon>Bacteria</taxon>
        <taxon>Bacillati</taxon>
        <taxon>Cyanobacteriota</taxon>
        <taxon>Cyanophyceae</taxon>
        <taxon>Nostocales</taxon>
        <taxon>Scytonemataceae</taxon>
        <taxon>Scytonema</taxon>
    </lineage>
</organism>
<dbReference type="STRING" id="128403.WA1_20415"/>
<dbReference type="Pfam" id="PF14559">
    <property type="entry name" value="TPR_19"/>
    <property type="match status" value="1"/>
</dbReference>
<dbReference type="InterPro" id="IPR051685">
    <property type="entry name" value="Ycf3/AcsC/BcsC/TPR_MFPF"/>
</dbReference>
<evidence type="ECO:0000256" key="2">
    <source>
        <dbReference type="ARBA" id="ARBA00022803"/>
    </source>
</evidence>
<dbReference type="InterPro" id="IPR019734">
    <property type="entry name" value="TPR_rpt"/>
</dbReference>
<dbReference type="AlphaFoldDB" id="A0A139XCB5"/>
<keyword evidence="4" id="KW-0472">Membrane</keyword>
<evidence type="ECO:0000313" key="6">
    <source>
        <dbReference type="Proteomes" id="UP000076925"/>
    </source>
</evidence>
<dbReference type="PANTHER" id="PTHR44943">
    <property type="entry name" value="CELLULOSE SYNTHASE OPERON PROTEIN C"/>
    <property type="match status" value="1"/>
</dbReference>
<evidence type="ECO:0000313" key="5">
    <source>
        <dbReference type="EMBL" id="KYC42337.1"/>
    </source>
</evidence>
<dbReference type="Gene3D" id="1.25.40.10">
    <property type="entry name" value="Tetratricopeptide repeat domain"/>
    <property type="match status" value="2"/>
</dbReference>
<protein>
    <submittedName>
        <fullName evidence="5">Uncharacterized protein</fullName>
    </submittedName>
</protein>
<feature type="transmembrane region" description="Helical" evidence="4">
    <location>
        <begin position="138"/>
        <end position="159"/>
    </location>
</feature>
<dbReference type="InterPro" id="IPR011990">
    <property type="entry name" value="TPR-like_helical_dom_sf"/>
</dbReference>
<reference evidence="5 6" key="1">
    <citation type="journal article" date="2013" name="Genome Biol. Evol.">
        <title>Genomes of Stigonematalean cyanobacteria (subsection V) and the evolution of oxygenic photosynthesis from prokaryotes to plastids.</title>
        <authorList>
            <person name="Dagan T."/>
            <person name="Roettger M."/>
            <person name="Stucken K."/>
            <person name="Landan G."/>
            <person name="Koch R."/>
            <person name="Major P."/>
            <person name="Gould S.B."/>
            <person name="Goremykin V.V."/>
            <person name="Rippka R."/>
            <person name="Tandeau de Marsac N."/>
            <person name="Gugger M."/>
            <person name="Lockhart P.J."/>
            <person name="Allen J.F."/>
            <person name="Brune I."/>
            <person name="Maus I."/>
            <person name="Puhler A."/>
            <person name="Martin W.F."/>
        </authorList>
    </citation>
    <scope>NUCLEOTIDE SEQUENCE [LARGE SCALE GENOMIC DNA]</scope>
    <source>
        <strain evidence="5 6">PCC 7110</strain>
    </source>
</reference>
<feature type="repeat" description="TPR" evidence="3">
    <location>
        <begin position="314"/>
        <end position="347"/>
    </location>
</feature>
<gene>
    <name evidence="5" type="ORF">WA1_20415</name>
</gene>
<feature type="repeat" description="TPR" evidence="3">
    <location>
        <begin position="382"/>
        <end position="415"/>
    </location>
</feature>
<dbReference type="NCBIfam" id="NF047558">
    <property type="entry name" value="TPR_END_plus"/>
    <property type="match status" value="1"/>
</dbReference>
<feature type="transmembrane region" description="Helical" evidence="4">
    <location>
        <begin position="36"/>
        <end position="56"/>
    </location>
</feature>